<reference evidence="2 3" key="1">
    <citation type="submission" date="2019-03" db="EMBL/GenBank/DDBJ databases">
        <title>Genomic Encyclopedia of Archaeal and Bacterial Type Strains, Phase II (KMG-II): from individual species to whole genera.</title>
        <authorList>
            <person name="Goeker M."/>
        </authorList>
    </citation>
    <scope>NUCLEOTIDE SEQUENCE [LARGE SCALE GENOMIC DNA]</scope>
    <source>
        <strain evidence="2 3">RL-C</strain>
    </source>
</reference>
<dbReference type="Proteomes" id="UP000294830">
    <property type="component" value="Unassembled WGS sequence"/>
</dbReference>
<evidence type="ECO:0000313" key="3">
    <source>
        <dbReference type="Proteomes" id="UP000294830"/>
    </source>
</evidence>
<keyword evidence="1" id="KW-0812">Transmembrane</keyword>
<keyword evidence="1" id="KW-0472">Membrane</keyword>
<keyword evidence="1" id="KW-1133">Transmembrane helix</keyword>
<proteinExistence type="predicted"/>
<gene>
    <name evidence="2" type="ORF">CLV25_10549</name>
</gene>
<feature type="transmembrane region" description="Helical" evidence="1">
    <location>
        <begin position="124"/>
        <end position="141"/>
    </location>
</feature>
<dbReference type="AlphaFoldDB" id="A0A4R2EKW3"/>
<feature type="transmembrane region" description="Helical" evidence="1">
    <location>
        <begin position="24"/>
        <end position="41"/>
    </location>
</feature>
<comment type="caution">
    <text evidence="2">The sequence shown here is derived from an EMBL/GenBank/DDBJ whole genome shotgun (WGS) entry which is preliminary data.</text>
</comment>
<feature type="transmembrane region" description="Helical" evidence="1">
    <location>
        <begin position="47"/>
        <end position="70"/>
    </location>
</feature>
<dbReference type="EMBL" id="SLWB01000005">
    <property type="protein sequence ID" value="TCN68847.1"/>
    <property type="molecule type" value="Genomic_DNA"/>
</dbReference>
<evidence type="ECO:0000313" key="2">
    <source>
        <dbReference type="EMBL" id="TCN68847.1"/>
    </source>
</evidence>
<organism evidence="2 3">
    <name type="scientific">Acetobacteroides hydrogenigenes</name>
    <dbReference type="NCBI Taxonomy" id="979970"/>
    <lineage>
        <taxon>Bacteria</taxon>
        <taxon>Pseudomonadati</taxon>
        <taxon>Bacteroidota</taxon>
        <taxon>Bacteroidia</taxon>
        <taxon>Bacteroidales</taxon>
        <taxon>Rikenellaceae</taxon>
        <taxon>Acetobacteroides</taxon>
    </lineage>
</organism>
<sequence length="142" mass="15784">MHKQYLQSNAFRWTLELAGSPKRLLVNIVIFILMGIGSISSNNNTTFFILSFTGIVSCILNYCLYSLARVSIDKASEKGLAPVLRAQRIKLFFWIDTVLILTLSALIVTNVLTSSVFKAVACPLLPTIQLLGIRGLLIFYLT</sequence>
<keyword evidence="3" id="KW-1185">Reference proteome</keyword>
<name>A0A4R2EKW3_9BACT</name>
<feature type="transmembrane region" description="Helical" evidence="1">
    <location>
        <begin position="91"/>
        <end position="112"/>
    </location>
</feature>
<protein>
    <submittedName>
        <fullName evidence="2">Uncharacterized protein</fullName>
    </submittedName>
</protein>
<evidence type="ECO:0000256" key="1">
    <source>
        <dbReference type="SAM" id="Phobius"/>
    </source>
</evidence>
<accession>A0A4R2EKW3</accession>